<keyword evidence="1" id="KW-0812">Transmembrane</keyword>
<feature type="transmembrane region" description="Helical" evidence="1">
    <location>
        <begin position="357"/>
        <end position="373"/>
    </location>
</feature>
<gene>
    <name evidence="2" type="ORF">SEMRO_825_G207640.1</name>
</gene>
<comment type="caution">
    <text evidence="2">The sequence shown here is derived from an EMBL/GenBank/DDBJ whole genome shotgun (WGS) entry which is preliminary data.</text>
</comment>
<organism evidence="2 3">
    <name type="scientific">Seminavis robusta</name>
    <dbReference type="NCBI Taxonomy" id="568900"/>
    <lineage>
        <taxon>Eukaryota</taxon>
        <taxon>Sar</taxon>
        <taxon>Stramenopiles</taxon>
        <taxon>Ochrophyta</taxon>
        <taxon>Bacillariophyta</taxon>
        <taxon>Bacillariophyceae</taxon>
        <taxon>Bacillariophycidae</taxon>
        <taxon>Naviculales</taxon>
        <taxon>Naviculaceae</taxon>
        <taxon>Seminavis</taxon>
    </lineage>
</organism>
<dbReference type="OrthoDB" id="412895at2759"/>
<evidence type="ECO:0000256" key="1">
    <source>
        <dbReference type="SAM" id="Phobius"/>
    </source>
</evidence>
<proteinExistence type="predicted"/>
<name>A0A9N8HKB8_9STRA</name>
<keyword evidence="1" id="KW-0472">Membrane</keyword>
<keyword evidence="2" id="KW-0418">Kinase</keyword>
<accession>A0A9N8HKB8</accession>
<reference evidence="2" key="1">
    <citation type="submission" date="2020-06" db="EMBL/GenBank/DDBJ databases">
        <authorList>
            <consortium name="Plant Systems Biology data submission"/>
        </authorList>
    </citation>
    <scope>NUCLEOTIDE SEQUENCE</scope>
    <source>
        <strain evidence="2">D6</strain>
    </source>
</reference>
<sequence>MEDAQNATRPRRGPPFPPEAYHLLQEEEEQKHIFLSFIDHLDEPYTQIASLTEPRAYARADQFENEGSKNTVKIQESPTIDDVACPPSRYGPVGTFFSWSGLPARVVVGALAYFAFPVIIDILETFAAVDYTQDTVVDLSFLQRIRFIYPTTYMDIGAEPASKIVEVTITEEERKNLASLVNLYIPGISIVLGTYISMTLNILYERMRRLQLTITEEASMLAFCFQVLLDLFSRDRNNLIPSTQSIADQIHVLLRESRGKETMRIIYNDPLANILRIVQRYSRKPNSCTGNDATLVGVVRDCIRQLYELRSRRMNDEALFLAPTHYDVMTFLSILLLVGVALGTVATAQTNGVPTELSRILFAILVVCYTTIYEMSYDLNRPFDGSYQLRRSGAAMHFLQIKNMVANHPVLRREITFSPDIDETLLDADNKEISETIVNGESRKAASYERRKRDIWYN</sequence>
<dbReference type="Pfam" id="PF14023">
    <property type="entry name" value="Bestrophin-like"/>
    <property type="match status" value="1"/>
</dbReference>
<feature type="transmembrane region" description="Helical" evidence="1">
    <location>
        <begin position="183"/>
        <end position="204"/>
    </location>
</feature>
<feature type="transmembrane region" description="Helical" evidence="1">
    <location>
        <begin position="318"/>
        <end position="345"/>
    </location>
</feature>
<dbReference type="EMBL" id="CAICTM010000824">
    <property type="protein sequence ID" value="CAB9517031.1"/>
    <property type="molecule type" value="Genomic_DNA"/>
</dbReference>
<keyword evidence="2" id="KW-0808">Transferase</keyword>
<dbReference type="InterPro" id="IPR025333">
    <property type="entry name" value="DUF4239"/>
</dbReference>
<keyword evidence="3" id="KW-1185">Reference proteome</keyword>
<protein>
    <submittedName>
        <fullName evidence="2">AarF domain containing kinase</fullName>
    </submittedName>
</protein>
<keyword evidence="1" id="KW-1133">Transmembrane helix</keyword>
<evidence type="ECO:0000313" key="3">
    <source>
        <dbReference type="Proteomes" id="UP001153069"/>
    </source>
</evidence>
<dbReference type="AlphaFoldDB" id="A0A9N8HKB8"/>
<dbReference type="Proteomes" id="UP001153069">
    <property type="component" value="Unassembled WGS sequence"/>
</dbReference>
<evidence type="ECO:0000313" key="2">
    <source>
        <dbReference type="EMBL" id="CAB9517031.1"/>
    </source>
</evidence>
<dbReference type="GO" id="GO:0016301">
    <property type="term" value="F:kinase activity"/>
    <property type="evidence" value="ECO:0007669"/>
    <property type="project" value="UniProtKB-KW"/>
</dbReference>